<reference evidence="1 2" key="1">
    <citation type="submission" date="2019-02" db="EMBL/GenBank/DDBJ databases">
        <title>Apibacter muscae sp. nov.: a novel member of the house fly microbiota.</title>
        <authorList>
            <person name="Park R."/>
        </authorList>
    </citation>
    <scope>NUCLEOTIDE SEQUENCE [LARGE SCALE GENOMIC DNA]</scope>
    <source>
        <strain evidence="1 2">AL1</strain>
    </source>
</reference>
<dbReference type="EMBL" id="SELH01000014">
    <property type="protein sequence ID" value="TWP29423.1"/>
    <property type="molecule type" value="Genomic_DNA"/>
</dbReference>
<organism evidence="1 2">
    <name type="scientific">Apibacter muscae</name>
    <dbReference type="NCBI Taxonomy" id="2509004"/>
    <lineage>
        <taxon>Bacteria</taxon>
        <taxon>Pseudomonadati</taxon>
        <taxon>Bacteroidota</taxon>
        <taxon>Flavobacteriia</taxon>
        <taxon>Flavobacteriales</taxon>
        <taxon>Weeksellaceae</taxon>
        <taxon>Apibacter</taxon>
    </lineage>
</organism>
<sequence length="99" mass="11502">MICFWSDESLAKSCIEKEWRNYQVSPLLLSEFLENWCVGMYNDGLMVGIDFDKNLFGDEIEPLNLILDILSLLIDLNKNISFNKYNGVSELYNQAKELL</sequence>
<dbReference type="AlphaFoldDB" id="A0A563DHU9"/>
<keyword evidence="2" id="KW-1185">Reference proteome</keyword>
<name>A0A563DHU9_9FLAO</name>
<dbReference type="Pfam" id="PF11042">
    <property type="entry name" value="DUF2750"/>
    <property type="match status" value="1"/>
</dbReference>
<dbReference type="OrthoDB" id="2936081at2"/>
<proteinExistence type="predicted"/>
<evidence type="ECO:0000313" key="2">
    <source>
        <dbReference type="Proteomes" id="UP000319499"/>
    </source>
</evidence>
<dbReference type="Proteomes" id="UP000319499">
    <property type="component" value="Unassembled WGS sequence"/>
</dbReference>
<gene>
    <name evidence="1" type="ORF">ETU09_02970</name>
</gene>
<comment type="caution">
    <text evidence="1">The sequence shown here is derived from an EMBL/GenBank/DDBJ whole genome shotgun (WGS) entry which is preliminary data.</text>
</comment>
<evidence type="ECO:0000313" key="1">
    <source>
        <dbReference type="EMBL" id="TWP29423.1"/>
    </source>
</evidence>
<dbReference type="InterPro" id="IPR021284">
    <property type="entry name" value="DUF2750"/>
</dbReference>
<accession>A0A563DHU9</accession>
<protein>
    <submittedName>
        <fullName evidence="1">DUF2750 domain-containing protein</fullName>
    </submittedName>
</protein>